<feature type="chain" id="PRO_5045679862" evidence="1">
    <location>
        <begin position="22"/>
        <end position="80"/>
    </location>
</feature>
<gene>
    <name evidence="2" type="ORF">HAX54_022636</name>
</gene>
<accession>A0ABS8Y7E2</accession>
<dbReference type="Proteomes" id="UP000823775">
    <property type="component" value="Unassembled WGS sequence"/>
</dbReference>
<feature type="non-terminal residue" evidence="2">
    <location>
        <position position="80"/>
    </location>
</feature>
<organism evidence="2 3">
    <name type="scientific">Datura stramonium</name>
    <name type="common">Jimsonweed</name>
    <name type="synonym">Common thornapple</name>
    <dbReference type="NCBI Taxonomy" id="4076"/>
    <lineage>
        <taxon>Eukaryota</taxon>
        <taxon>Viridiplantae</taxon>
        <taxon>Streptophyta</taxon>
        <taxon>Embryophyta</taxon>
        <taxon>Tracheophyta</taxon>
        <taxon>Spermatophyta</taxon>
        <taxon>Magnoliopsida</taxon>
        <taxon>eudicotyledons</taxon>
        <taxon>Gunneridae</taxon>
        <taxon>Pentapetalae</taxon>
        <taxon>asterids</taxon>
        <taxon>lamiids</taxon>
        <taxon>Solanales</taxon>
        <taxon>Solanaceae</taxon>
        <taxon>Solanoideae</taxon>
        <taxon>Datureae</taxon>
        <taxon>Datura</taxon>
    </lineage>
</organism>
<evidence type="ECO:0000256" key="1">
    <source>
        <dbReference type="SAM" id="SignalP"/>
    </source>
</evidence>
<keyword evidence="1" id="KW-0732">Signal</keyword>
<comment type="caution">
    <text evidence="2">The sequence shown here is derived from an EMBL/GenBank/DDBJ whole genome shotgun (WGS) entry which is preliminary data.</text>
</comment>
<evidence type="ECO:0000313" key="2">
    <source>
        <dbReference type="EMBL" id="MCE5166615.1"/>
    </source>
</evidence>
<reference evidence="2 3" key="1">
    <citation type="journal article" date="2021" name="BMC Genomics">
        <title>Datura genome reveals duplications of psychoactive alkaloid biosynthetic genes and high mutation rate following tissue culture.</title>
        <authorList>
            <person name="Rajewski A."/>
            <person name="Carter-House D."/>
            <person name="Stajich J."/>
            <person name="Litt A."/>
        </authorList>
    </citation>
    <scope>NUCLEOTIDE SEQUENCE [LARGE SCALE GENOMIC DNA]</scope>
    <source>
        <strain evidence="2">AR-01</strain>
    </source>
</reference>
<name>A0ABS8Y7E2_DATST</name>
<sequence>MSSTCGIRSLLMLGIRGRVLSIVTLTPHLEVGFLERVSDHLLVDQFRQLFSCLMELILDGVTIVGDRVPKGILRYIQAIE</sequence>
<keyword evidence="3" id="KW-1185">Reference proteome</keyword>
<protein>
    <submittedName>
        <fullName evidence="2">Uncharacterized protein</fullName>
    </submittedName>
</protein>
<dbReference type="EMBL" id="JACEIK010027339">
    <property type="protein sequence ID" value="MCE5166615.1"/>
    <property type="molecule type" value="Genomic_DNA"/>
</dbReference>
<feature type="signal peptide" evidence="1">
    <location>
        <begin position="1"/>
        <end position="21"/>
    </location>
</feature>
<evidence type="ECO:0000313" key="3">
    <source>
        <dbReference type="Proteomes" id="UP000823775"/>
    </source>
</evidence>
<proteinExistence type="predicted"/>